<proteinExistence type="predicted"/>
<accession>A0A484MAJ3</accession>
<dbReference type="Proteomes" id="UP000595140">
    <property type="component" value="Unassembled WGS sequence"/>
</dbReference>
<sequence length="103" mass="11734">MEFLSCWRAKKVVIEGVDYGDSCLLMGQKVLQIFFINAAKDLKGRMKKFLFYTAPPKKRTDFGHQLLGCGGIQEHVVDASMNSRKHYGLVTDCMQKQKHVVSH</sequence>
<organism evidence="1 2">
    <name type="scientific">Cuscuta campestris</name>
    <dbReference type="NCBI Taxonomy" id="132261"/>
    <lineage>
        <taxon>Eukaryota</taxon>
        <taxon>Viridiplantae</taxon>
        <taxon>Streptophyta</taxon>
        <taxon>Embryophyta</taxon>
        <taxon>Tracheophyta</taxon>
        <taxon>Spermatophyta</taxon>
        <taxon>Magnoliopsida</taxon>
        <taxon>eudicotyledons</taxon>
        <taxon>Gunneridae</taxon>
        <taxon>Pentapetalae</taxon>
        <taxon>asterids</taxon>
        <taxon>lamiids</taxon>
        <taxon>Solanales</taxon>
        <taxon>Convolvulaceae</taxon>
        <taxon>Cuscuteae</taxon>
        <taxon>Cuscuta</taxon>
        <taxon>Cuscuta subgen. Grammica</taxon>
        <taxon>Cuscuta sect. Cleistogrammica</taxon>
    </lineage>
</organism>
<evidence type="ECO:0000313" key="1">
    <source>
        <dbReference type="EMBL" id="VFQ85881.1"/>
    </source>
</evidence>
<reference evidence="1 2" key="1">
    <citation type="submission" date="2018-04" db="EMBL/GenBank/DDBJ databases">
        <authorList>
            <person name="Vogel A."/>
        </authorList>
    </citation>
    <scope>NUCLEOTIDE SEQUENCE [LARGE SCALE GENOMIC DNA]</scope>
</reference>
<name>A0A484MAJ3_9ASTE</name>
<gene>
    <name evidence="1" type="ORF">CCAM_LOCUS27657</name>
</gene>
<evidence type="ECO:0000313" key="2">
    <source>
        <dbReference type="Proteomes" id="UP000595140"/>
    </source>
</evidence>
<keyword evidence="2" id="KW-1185">Reference proteome</keyword>
<dbReference type="AlphaFoldDB" id="A0A484MAJ3"/>
<dbReference type="EMBL" id="OOIL02003033">
    <property type="protein sequence ID" value="VFQ85881.1"/>
    <property type="molecule type" value="Genomic_DNA"/>
</dbReference>
<protein>
    <submittedName>
        <fullName evidence="1">Uncharacterized protein</fullName>
    </submittedName>
</protein>